<feature type="compositionally biased region" description="Basic and acidic residues" evidence="1">
    <location>
        <begin position="1"/>
        <end position="18"/>
    </location>
</feature>
<dbReference type="EMBL" id="AMEQ01000040">
    <property type="protein sequence ID" value="EKY00392.1"/>
    <property type="molecule type" value="Genomic_DNA"/>
</dbReference>
<organism evidence="2 3">
    <name type="scientific">Porphyromonas catoniae F0037</name>
    <dbReference type="NCBI Taxonomy" id="1127696"/>
    <lineage>
        <taxon>Bacteria</taxon>
        <taxon>Pseudomonadati</taxon>
        <taxon>Bacteroidota</taxon>
        <taxon>Bacteroidia</taxon>
        <taxon>Bacteroidales</taxon>
        <taxon>Porphyromonadaceae</taxon>
        <taxon>Porphyromonas</taxon>
    </lineage>
</organism>
<comment type="caution">
    <text evidence="2">The sequence shown here is derived from an EMBL/GenBank/DDBJ whole genome shotgun (WGS) entry which is preliminary data.</text>
</comment>
<gene>
    <name evidence="2" type="ORF">HMPREF9134_01726</name>
</gene>
<accession>L1NB26</accession>
<protein>
    <submittedName>
        <fullName evidence="2">Uncharacterized protein</fullName>
    </submittedName>
</protein>
<feature type="region of interest" description="Disordered" evidence="1">
    <location>
        <begin position="1"/>
        <end position="28"/>
    </location>
</feature>
<sequence>MRQQQERKETNRGHTPDHKQKKTPSEPLLSHSDGVFFHYLYPFPLGFVESVIG</sequence>
<proteinExistence type="predicted"/>
<dbReference type="Proteomes" id="UP000010408">
    <property type="component" value="Unassembled WGS sequence"/>
</dbReference>
<reference evidence="2 3" key="1">
    <citation type="submission" date="2012-05" db="EMBL/GenBank/DDBJ databases">
        <authorList>
            <person name="Weinstock G."/>
            <person name="Sodergren E."/>
            <person name="Lobos E.A."/>
            <person name="Fulton L."/>
            <person name="Fulton R."/>
            <person name="Courtney L."/>
            <person name="Fronick C."/>
            <person name="O'Laughlin M."/>
            <person name="Godfrey J."/>
            <person name="Wilson R.M."/>
            <person name="Miner T."/>
            <person name="Farmer C."/>
            <person name="Delehaunty K."/>
            <person name="Cordes M."/>
            <person name="Minx P."/>
            <person name="Tomlinson C."/>
            <person name="Chen J."/>
            <person name="Wollam A."/>
            <person name="Pepin K.H."/>
            <person name="Bhonagiri V."/>
            <person name="Zhang X."/>
            <person name="Suruliraj S."/>
            <person name="Warren W."/>
            <person name="Mitreva M."/>
            <person name="Mardis E.R."/>
            <person name="Wilson R.K."/>
        </authorList>
    </citation>
    <scope>NUCLEOTIDE SEQUENCE [LARGE SCALE GENOMIC DNA]</scope>
    <source>
        <strain evidence="2 3">F0037</strain>
    </source>
</reference>
<evidence type="ECO:0000313" key="2">
    <source>
        <dbReference type="EMBL" id="EKY00392.1"/>
    </source>
</evidence>
<dbReference type="HOGENOM" id="CLU_3064656_0_0_10"/>
<name>L1NB26_9PORP</name>
<dbReference type="STRING" id="1127696.HMPREF9134_01726"/>
<dbReference type="AlphaFoldDB" id="L1NB26"/>
<evidence type="ECO:0000313" key="3">
    <source>
        <dbReference type="Proteomes" id="UP000010408"/>
    </source>
</evidence>
<evidence type="ECO:0000256" key="1">
    <source>
        <dbReference type="SAM" id="MobiDB-lite"/>
    </source>
</evidence>